<evidence type="ECO:0000313" key="3">
    <source>
        <dbReference type="Proteomes" id="UP000735302"/>
    </source>
</evidence>
<organism evidence="2 3">
    <name type="scientific">Plakobranchus ocellatus</name>
    <dbReference type="NCBI Taxonomy" id="259542"/>
    <lineage>
        <taxon>Eukaryota</taxon>
        <taxon>Metazoa</taxon>
        <taxon>Spiralia</taxon>
        <taxon>Lophotrochozoa</taxon>
        <taxon>Mollusca</taxon>
        <taxon>Gastropoda</taxon>
        <taxon>Heterobranchia</taxon>
        <taxon>Euthyneura</taxon>
        <taxon>Panpulmonata</taxon>
        <taxon>Sacoglossa</taxon>
        <taxon>Placobranchoidea</taxon>
        <taxon>Plakobranchidae</taxon>
        <taxon>Plakobranchus</taxon>
    </lineage>
</organism>
<name>A0AAV4AIZ4_9GAST</name>
<feature type="compositionally biased region" description="Basic and acidic residues" evidence="1">
    <location>
        <begin position="49"/>
        <end position="59"/>
    </location>
</feature>
<reference evidence="2 3" key="1">
    <citation type="journal article" date="2021" name="Elife">
        <title>Chloroplast acquisition without the gene transfer in kleptoplastic sea slugs, Plakobranchus ocellatus.</title>
        <authorList>
            <person name="Maeda T."/>
            <person name="Takahashi S."/>
            <person name="Yoshida T."/>
            <person name="Shimamura S."/>
            <person name="Takaki Y."/>
            <person name="Nagai Y."/>
            <person name="Toyoda A."/>
            <person name="Suzuki Y."/>
            <person name="Arimoto A."/>
            <person name="Ishii H."/>
            <person name="Satoh N."/>
            <person name="Nishiyama T."/>
            <person name="Hasebe M."/>
            <person name="Maruyama T."/>
            <person name="Minagawa J."/>
            <person name="Obokata J."/>
            <person name="Shigenobu S."/>
        </authorList>
    </citation>
    <scope>NUCLEOTIDE SEQUENCE [LARGE SCALE GENOMIC DNA]</scope>
</reference>
<keyword evidence="3" id="KW-1185">Reference proteome</keyword>
<gene>
    <name evidence="2" type="ORF">PoB_003272900</name>
</gene>
<protein>
    <submittedName>
        <fullName evidence="2">Uncharacterized protein</fullName>
    </submittedName>
</protein>
<evidence type="ECO:0000256" key="1">
    <source>
        <dbReference type="SAM" id="MobiDB-lite"/>
    </source>
</evidence>
<evidence type="ECO:0000313" key="2">
    <source>
        <dbReference type="EMBL" id="GFO06224.1"/>
    </source>
</evidence>
<accession>A0AAV4AIZ4</accession>
<dbReference type="Proteomes" id="UP000735302">
    <property type="component" value="Unassembled WGS sequence"/>
</dbReference>
<feature type="region of interest" description="Disordered" evidence="1">
    <location>
        <begin position="27"/>
        <end position="111"/>
    </location>
</feature>
<dbReference type="EMBL" id="BLXT01003768">
    <property type="protein sequence ID" value="GFO06224.1"/>
    <property type="molecule type" value="Genomic_DNA"/>
</dbReference>
<proteinExistence type="predicted"/>
<dbReference type="AlphaFoldDB" id="A0AAV4AIZ4"/>
<sequence>MQKRSGAVPRPELWTLCLDERKSHIWSKATYDTNVSKKEHKATRNRNATQREKQSEEANKSSSRRRQTGRQALWRDNMKVRHSALSRIEPARKDETRRRKHKRISSETRLN</sequence>
<comment type="caution">
    <text evidence="2">The sequence shown here is derived from an EMBL/GenBank/DDBJ whole genome shotgun (WGS) entry which is preliminary data.</text>
</comment>